<dbReference type="SUPFAM" id="SSF56104">
    <property type="entry name" value="SAICAR synthase-like"/>
    <property type="match status" value="1"/>
</dbReference>
<dbReference type="Pfam" id="PF02493">
    <property type="entry name" value="MORN"/>
    <property type="match status" value="8"/>
</dbReference>
<evidence type="ECO:0000259" key="5">
    <source>
        <dbReference type="PROSITE" id="PS51455"/>
    </source>
</evidence>
<reference evidence="6" key="1">
    <citation type="submission" date="2020-10" db="EMBL/GenBank/DDBJ databases">
        <title>Unveiling of a novel bifunctional photoreceptor, Dualchrome1, isolated from a cosmopolitan green alga.</title>
        <authorList>
            <person name="Suzuki S."/>
            <person name="Kawachi M."/>
        </authorList>
    </citation>
    <scope>NUCLEOTIDE SEQUENCE</scope>
    <source>
        <strain evidence="6">NIES 2893</strain>
    </source>
</reference>
<feature type="region of interest" description="Disordered" evidence="4">
    <location>
        <begin position="1"/>
        <end position="70"/>
    </location>
</feature>
<dbReference type="SMART" id="SM00330">
    <property type="entry name" value="PIPKc"/>
    <property type="match status" value="1"/>
</dbReference>
<evidence type="ECO:0000256" key="1">
    <source>
        <dbReference type="ARBA" id="ARBA00012172"/>
    </source>
</evidence>
<proteinExistence type="predicted"/>
<sequence>MWRRFRGSLNQEKSASTREQALREASEDLQESVSASVQAHPSLRKGGGKDGGDDVNSAGNGHKHGIPGPAIIQDDVVADSDGHGPSLSTSTERLRATTTNNMMAPGAPAVALEDNAAHHPPPPPSSSTATAAAGARRSNESHATTSFASSAGHPRASSEYVSQGGILSGVPVPWRRSVSIERNLGSSSRIATAGSKVVTERGVRNLPNGDVYRGSYRAVDGVPHGHGMYTWTRDGNSYEGEWFDGLRHGVGTYRWASGASFKGEWLEGQISGVGKLKGADGSLYVGSWLADRRHGLGKKTYVTGDVYEGIWKNGLPHGPGEYRWVDRSTYSGEWVAGKMEGRGTYVWGNGDRFDGQWRSGVEDGQGAYTWADGSYYEGTWTNGKKTGTGYYIPAPPMPEYNPEIRRSVDSIHSNASSIAGHHSTVHSDDETGDEASSSDSSDDEMGRRERRESKIAKPKRKKIVFRRDYDDEGNIESETKLTHEQSKIVLRKLLRYRDRHGREKKKNKAEAKKQGETIFKGHIAYDMMVCIQLGIRVSVGKVTPLPKTTLTADDFMSRPEDKTDFPRAGSANTPPHPSFDFKWKEYCPMAFRHLRERFDIDAGDYMLSLCGESALRQLASPGKSGALFYCSHDDRFLIKTVRKHEMKLLRDLLPMYYKHVMENRDTLLTKFFGLYRLKPLHLSGSRMAKAAGGSRTVRFVVMNNLFCTDLRIHRRFDLKGSTQGRATDQAKIAKLDENTILKDLDLDVAFALEEGKRAKLLRQISIDCALLEELKVMDYSLLLGVHYRDLSNRPLSEEGSGERPRASTINMSYADRKHFFKAGAGGASPPPDVADIARGRSLSVTAKMMPEKSRGFRPVAGAEGSSDFLAKASGKSLVTLGQTMAASALPSVVRFAEQGETVEQLDVLLVNGFPTKDGDAPIPPGVCGSPVVVAEPSLGTRDVVLYFGIIDILQMYNGTKRIETAFKALMHNRNTISAVDPKTYSARFQSFLGSLFK</sequence>
<feature type="domain" description="PIPK" evidence="5">
    <location>
        <begin position="519"/>
        <end position="996"/>
    </location>
</feature>
<dbReference type="SUPFAM" id="SSF82185">
    <property type="entry name" value="Histone H3 K4-specific methyltransferase SET7/9 N-terminal domain"/>
    <property type="match status" value="2"/>
</dbReference>
<dbReference type="InterPro" id="IPR027484">
    <property type="entry name" value="PInositol-4-P-5-kinase_N"/>
</dbReference>
<feature type="region of interest" description="Disordered" evidence="4">
    <location>
        <begin position="418"/>
        <end position="459"/>
    </location>
</feature>
<name>A0A830HGB7_9CHLO</name>
<evidence type="ECO:0000313" key="7">
    <source>
        <dbReference type="Proteomes" id="UP000660262"/>
    </source>
</evidence>
<dbReference type="EC" id="2.7.1.68" evidence="1"/>
<keyword evidence="3" id="KW-0547">Nucleotide-binding</keyword>
<keyword evidence="3 6" id="KW-0418">Kinase</keyword>
<dbReference type="CDD" id="cd17302">
    <property type="entry name" value="PIPKc_AtPIP5K_like"/>
    <property type="match status" value="1"/>
</dbReference>
<dbReference type="EMBL" id="BNJQ01000011">
    <property type="protein sequence ID" value="GHP05848.1"/>
    <property type="molecule type" value="Genomic_DNA"/>
</dbReference>
<dbReference type="OrthoDB" id="70770at2759"/>
<accession>A0A830HGB7</accession>
<keyword evidence="7" id="KW-1185">Reference proteome</keyword>
<dbReference type="Gene3D" id="3.30.800.10">
    <property type="entry name" value="Phosphatidylinositol Phosphate Kinase II Beta"/>
    <property type="match status" value="1"/>
</dbReference>
<evidence type="ECO:0000256" key="3">
    <source>
        <dbReference type="PROSITE-ProRule" id="PRU00781"/>
    </source>
</evidence>
<dbReference type="PROSITE" id="PS51455">
    <property type="entry name" value="PIPK"/>
    <property type="match status" value="1"/>
</dbReference>
<gene>
    <name evidence="6" type="ORF">PPROV_000459500</name>
</gene>
<dbReference type="Gene3D" id="2.20.110.10">
    <property type="entry name" value="Histone H3 K4-specific methyltransferase SET7/9 N-terminal domain"/>
    <property type="match status" value="3"/>
</dbReference>
<dbReference type="GO" id="GO:0046854">
    <property type="term" value="P:phosphatidylinositol phosphate biosynthetic process"/>
    <property type="evidence" value="ECO:0007669"/>
    <property type="project" value="TreeGrafter"/>
</dbReference>
<keyword evidence="2" id="KW-0677">Repeat</keyword>
<dbReference type="InterPro" id="IPR027483">
    <property type="entry name" value="PInositol-4-P-4/5-kinase_C_sf"/>
</dbReference>
<dbReference type="InterPro" id="IPR023610">
    <property type="entry name" value="PInositol-4/5-P-5/4-kinase"/>
</dbReference>
<dbReference type="GO" id="GO:0005886">
    <property type="term" value="C:plasma membrane"/>
    <property type="evidence" value="ECO:0007669"/>
    <property type="project" value="TreeGrafter"/>
</dbReference>
<dbReference type="InterPro" id="IPR002498">
    <property type="entry name" value="PInositol-4-P-4/5-kinase_core"/>
</dbReference>
<keyword evidence="3" id="KW-0067">ATP-binding</keyword>
<dbReference type="Pfam" id="PF01504">
    <property type="entry name" value="PIP5K"/>
    <property type="match status" value="2"/>
</dbReference>
<feature type="region of interest" description="Disordered" evidence="4">
    <location>
        <begin position="113"/>
        <end position="158"/>
    </location>
</feature>
<dbReference type="AlphaFoldDB" id="A0A830HGB7"/>
<dbReference type="Proteomes" id="UP000660262">
    <property type="component" value="Unassembled WGS sequence"/>
</dbReference>
<feature type="compositionally biased region" description="Basic and acidic residues" evidence="4">
    <location>
        <begin position="444"/>
        <end position="455"/>
    </location>
</feature>
<keyword evidence="3" id="KW-0808">Transferase</keyword>
<comment type="caution">
    <text evidence="6">The sequence shown here is derived from an EMBL/GenBank/DDBJ whole genome shotgun (WGS) entry which is preliminary data.</text>
</comment>
<dbReference type="Gene3D" id="3.30.810.10">
    <property type="entry name" value="2-Layer Sandwich"/>
    <property type="match status" value="1"/>
</dbReference>
<protein>
    <recommendedName>
        <fullName evidence="1">1-phosphatidylinositol-4-phosphate 5-kinase</fullName>
        <ecNumber evidence="1">2.7.1.68</ecNumber>
    </recommendedName>
</protein>
<evidence type="ECO:0000256" key="4">
    <source>
        <dbReference type="SAM" id="MobiDB-lite"/>
    </source>
</evidence>
<dbReference type="InterPro" id="IPR003409">
    <property type="entry name" value="MORN"/>
</dbReference>
<dbReference type="PANTHER" id="PTHR23086:SF8">
    <property type="entry name" value="PHOSPHATIDYLINOSITOL 5-PHOSPHATE 4-KINASE, ISOFORM A"/>
    <property type="match status" value="1"/>
</dbReference>
<dbReference type="PANTHER" id="PTHR23086">
    <property type="entry name" value="PHOSPHATIDYLINOSITOL-4-PHOSPHATE 5-KINASE"/>
    <property type="match status" value="1"/>
</dbReference>
<evidence type="ECO:0000256" key="2">
    <source>
        <dbReference type="ARBA" id="ARBA00022737"/>
    </source>
</evidence>
<organism evidence="6 7">
    <name type="scientific">Pycnococcus provasolii</name>
    <dbReference type="NCBI Taxonomy" id="41880"/>
    <lineage>
        <taxon>Eukaryota</taxon>
        <taxon>Viridiplantae</taxon>
        <taxon>Chlorophyta</taxon>
        <taxon>Pseudoscourfieldiophyceae</taxon>
        <taxon>Pseudoscourfieldiales</taxon>
        <taxon>Pycnococcaceae</taxon>
        <taxon>Pycnococcus</taxon>
    </lineage>
</organism>
<evidence type="ECO:0000313" key="6">
    <source>
        <dbReference type="EMBL" id="GHP05848.1"/>
    </source>
</evidence>
<feature type="compositionally biased region" description="Polar residues" evidence="4">
    <location>
        <begin position="8"/>
        <end position="19"/>
    </location>
</feature>
<dbReference type="SMART" id="SM00698">
    <property type="entry name" value="MORN"/>
    <property type="match status" value="8"/>
</dbReference>
<dbReference type="GO" id="GO:0016308">
    <property type="term" value="F:1-phosphatidylinositol-4-phosphate 5-kinase activity"/>
    <property type="evidence" value="ECO:0007669"/>
    <property type="project" value="UniProtKB-EC"/>
</dbReference>
<dbReference type="GO" id="GO:0005524">
    <property type="term" value="F:ATP binding"/>
    <property type="evidence" value="ECO:0007669"/>
    <property type="project" value="UniProtKB-UniRule"/>
</dbReference>